<dbReference type="AlphaFoldDB" id="F8E8Y6"/>
<evidence type="ECO:0000313" key="3">
    <source>
        <dbReference type="EMBL" id="AEI14110.1"/>
    </source>
</evidence>
<sequence length="282" mass="31213">MDAIAALRKEYEPRLALGAVSDFSRALLGAAFDNLQNEGPLRFNNFSYALREFVRHMLKDAAPSDEVKACIWFKPDKNSKTGITRKHRAKYAIQGGLSDKFVEKKLGVDSGKTLKDLVAAHDTLSRYTHIEPGTFNVPLADTEKLAEECLQSAAAYVELILECRRSVRDAVADHVDQHLIDEVVANGIDELYEIATHGWVDGHWINDVSVDDISSDSVSLTVEGSMDFGLQYGSDGDVKRDIGFVTSASFPFDAKILVEMKAPLGKHASVERLKVDTDSFYQ</sequence>
<dbReference type="Proteomes" id="UP000006621">
    <property type="component" value="Chromosome"/>
</dbReference>
<feature type="domain" description="Predicted pPIWI-associating nuclease group 2" evidence="2">
    <location>
        <begin position="161"/>
        <end position="281"/>
    </location>
</feature>
<accession>F8E8Y6</accession>
<dbReference type="InterPro" id="IPR041584">
    <property type="entry name" value="Put_pPIWI_pnuc_2"/>
</dbReference>
<dbReference type="STRING" id="717231.Flexsi_0422"/>
<dbReference type="Pfam" id="PF18165">
    <property type="entry name" value="pP_pnuc_1"/>
    <property type="match status" value="1"/>
</dbReference>
<dbReference type="EMBL" id="CP002858">
    <property type="protein sequence ID" value="AEI14110.1"/>
    <property type="molecule type" value="Genomic_DNA"/>
</dbReference>
<dbReference type="KEGG" id="fsi:Flexsi_0422"/>
<feature type="domain" description="Predicted pPIWI-associating nuclease" evidence="1">
    <location>
        <begin position="21"/>
        <end position="152"/>
    </location>
</feature>
<organism evidence="3 4">
    <name type="scientific">Flexistipes sinusarabici (strain ATCC 49648 / DSM 4947 / MAS 10)</name>
    <dbReference type="NCBI Taxonomy" id="717231"/>
    <lineage>
        <taxon>Bacteria</taxon>
        <taxon>Pseudomonadati</taxon>
        <taxon>Deferribacterota</taxon>
        <taxon>Deferribacteres</taxon>
        <taxon>Deferribacterales</taxon>
        <taxon>Flexistipitaceae</taxon>
        <taxon>Flexistipes</taxon>
    </lineage>
</organism>
<protein>
    <submittedName>
        <fullName evidence="3">Uncharacterized protein</fullName>
    </submittedName>
</protein>
<dbReference type="HOGENOM" id="CLU_070781_1_0_0"/>
<gene>
    <name evidence="3" type="ordered locus">Flexsi_0422</name>
</gene>
<proteinExistence type="predicted"/>
<evidence type="ECO:0000313" key="4">
    <source>
        <dbReference type="Proteomes" id="UP000006621"/>
    </source>
</evidence>
<reference evidence="4" key="2">
    <citation type="submission" date="2011-06" db="EMBL/GenBank/DDBJ databases">
        <title>The complete genome of Flexistipes sinusarabici DSM 4947.</title>
        <authorList>
            <person name="Lucas S."/>
            <person name="Han J."/>
            <person name="Lapidus A."/>
            <person name="Bruce D."/>
            <person name="Goodwin L."/>
            <person name="Pitluck S."/>
            <person name="Peters L."/>
            <person name="Kyrpides N."/>
            <person name="Mavromatis K."/>
            <person name="Ivanova N."/>
            <person name="Mikhailova N."/>
            <person name="Chertkov O."/>
            <person name="Detter J.C."/>
            <person name="Tapia R."/>
            <person name="Han C."/>
            <person name="Land M."/>
            <person name="Hauser L."/>
            <person name="Markowitz V."/>
            <person name="Cheng J.-F."/>
            <person name="Hugenholtz P."/>
            <person name="Woyke T."/>
            <person name="Wu D."/>
            <person name="Spring S."/>
            <person name="Schroeder M."/>
            <person name="Brambilla E."/>
            <person name="Klenk H.-P."/>
            <person name="Eisen J.A."/>
        </authorList>
    </citation>
    <scope>NUCLEOTIDE SEQUENCE [LARGE SCALE GENOMIC DNA]</scope>
    <source>
        <strain evidence="4">DSM 4947 / MAS 10</strain>
    </source>
</reference>
<dbReference type="OrthoDB" id="712022at2"/>
<dbReference type="eggNOG" id="ENOG5032TRB">
    <property type="taxonomic scope" value="Bacteria"/>
</dbReference>
<evidence type="ECO:0000259" key="1">
    <source>
        <dbReference type="Pfam" id="PF18165"/>
    </source>
</evidence>
<dbReference type="RefSeq" id="WP_013885621.1">
    <property type="nucleotide sequence ID" value="NC_015672.1"/>
</dbReference>
<dbReference type="Pfam" id="PF18166">
    <property type="entry name" value="pP_pnuc_2"/>
    <property type="match status" value="1"/>
</dbReference>
<name>F8E8Y6_FLESM</name>
<keyword evidence="4" id="KW-1185">Reference proteome</keyword>
<evidence type="ECO:0000259" key="2">
    <source>
        <dbReference type="Pfam" id="PF18166"/>
    </source>
</evidence>
<reference evidence="3 4" key="1">
    <citation type="journal article" date="2011" name="Stand. Genomic Sci.">
        <title>Genome sequence of the moderately thermophilic halophile Flexistipes sinusarabici strain (MAS10).</title>
        <authorList>
            <person name="Lapidus A."/>
            <person name="Chertkov O."/>
            <person name="Nolan M."/>
            <person name="Lucas S."/>
            <person name="Hammon N."/>
            <person name="Deshpande S."/>
            <person name="Cheng J.F."/>
            <person name="Tapia R."/>
            <person name="Han C."/>
            <person name="Goodwin L."/>
            <person name="Pitluck S."/>
            <person name="Liolios K."/>
            <person name="Pagani I."/>
            <person name="Ivanova N."/>
            <person name="Huntemann M."/>
            <person name="Mavromatis K."/>
            <person name="Mikhailova N."/>
            <person name="Pati A."/>
            <person name="Chen A."/>
            <person name="Palaniappan K."/>
            <person name="Land M."/>
            <person name="Hauser L."/>
            <person name="Brambilla E.M."/>
            <person name="Rohde M."/>
            <person name="Abt B."/>
            <person name="Spring S."/>
            <person name="Goker M."/>
            <person name="Bristow J."/>
            <person name="Eisen J.A."/>
            <person name="Markowitz V."/>
            <person name="Hugenholtz P."/>
            <person name="Kyrpides N.C."/>
            <person name="Klenk H.P."/>
            <person name="Woyke T."/>
        </authorList>
    </citation>
    <scope>NUCLEOTIDE SEQUENCE [LARGE SCALE GENOMIC DNA]</scope>
    <source>
        <strain evidence="4">DSM 4947 / MAS 10</strain>
    </source>
</reference>
<dbReference type="InterPro" id="IPR040556">
    <property type="entry name" value="pP_pnuc_1"/>
</dbReference>